<evidence type="ECO:0000256" key="4">
    <source>
        <dbReference type="ARBA" id="ARBA00023054"/>
    </source>
</evidence>
<dbReference type="AlphaFoldDB" id="A0A078AXA8"/>
<dbReference type="PANTHER" id="PTHR47968">
    <property type="entry name" value="CENTROMERE PROTEIN E"/>
    <property type="match status" value="1"/>
</dbReference>
<dbReference type="InterPro" id="IPR019821">
    <property type="entry name" value="Kinesin_motor_CS"/>
</dbReference>
<keyword evidence="2 6" id="KW-0547">Nucleotide-binding</keyword>
<name>A0A078AXA8_STYLE</name>
<dbReference type="InParanoid" id="A0A078AXA8"/>
<dbReference type="PANTHER" id="PTHR47968:SF36">
    <property type="entry name" value="KINESIN HEAVY CHAIN ISOFORM X1"/>
    <property type="match status" value="1"/>
</dbReference>
<feature type="region of interest" description="Disordered" evidence="8">
    <location>
        <begin position="705"/>
        <end position="730"/>
    </location>
</feature>
<accession>A0A078AXA8</accession>
<keyword evidence="3 6" id="KW-0067">ATP-binding</keyword>
<reference evidence="10 11" key="1">
    <citation type="submission" date="2014-06" db="EMBL/GenBank/DDBJ databases">
        <authorList>
            <person name="Swart Estienne"/>
        </authorList>
    </citation>
    <scope>NUCLEOTIDE SEQUENCE [LARGE SCALE GENOMIC DNA]</scope>
    <source>
        <strain evidence="10 11">130c</strain>
    </source>
</reference>
<evidence type="ECO:0000256" key="1">
    <source>
        <dbReference type="ARBA" id="ARBA00022701"/>
    </source>
</evidence>
<feature type="domain" description="Kinesin motor" evidence="9">
    <location>
        <begin position="1"/>
        <end position="321"/>
    </location>
</feature>
<dbReference type="SMART" id="SM00129">
    <property type="entry name" value="KISc"/>
    <property type="match status" value="1"/>
</dbReference>
<dbReference type="OrthoDB" id="3176171at2759"/>
<dbReference type="Pfam" id="PF00225">
    <property type="entry name" value="Kinesin"/>
    <property type="match status" value="1"/>
</dbReference>
<keyword evidence="1 7" id="KW-0493">Microtubule</keyword>
<dbReference type="InterPro" id="IPR036961">
    <property type="entry name" value="Kinesin_motor_dom_sf"/>
</dbReference>
<dbReference type="InterPro" id="IPR056524">
    <property type="entry name" value="KIF6/9_C"/>
</dbReference>
<evidence type="ECO:0000256" key="8">
    <source>
        <dbReference type="SAM" id="MobiDB-lite"/>
    </source>
</evidence>
<dbReference type="PROSITE" id="PS50067">
    <property type="entry name" value="KINESIN_MOTOR_2"/>
    <property type="match status" value="1"/>
</dbReference>
<evidence type="ECO:0000256" key="3">
    <source>
        <dbReference type="ARBA" id="ARBA00022840"/>
    </source>
</evidence>
<dbReference type="GO" id="GO:0008017">
    <property type="term" value="F:microtubule binding"/>
    <property type="evidence" value="ECO:0007669"/>
    <property type="project" value="InterPro"/>
</dbReference>
<evidence type="ECO:0000256" key="6">
    <source>
        <dbReference type="PROSITE-ProRule" id="PRU00283"/>
    </source>
</evidence>
<dbReference type="InterPro" id="IPR027640">
    <property type="entry name" value="Kinesin-like_fam"/>
</dbReference>
<gene>
    <name evidence="10" type="primary">Contig12874.g13738</name>
    <name evidence="10" type="ORF">STYLEM_14483</name>
</gene>
<dbReference type="EMBL" id="CCKQ01013710">
    <property type="protein sequence ID" value="CDW85408.1"/>
    <property type="molecule type" value="Genomic_DNA"/>
</dbReference>
<sequence length="755" mass="86943">MYAQIYLNAIQTVTVQVPKNESSGFVNNQQEQWRFKFDKILHNSSQEDVFDHCARDIVKSVIEGFNGTVMVYGQTGAGKTFTMNGSTQNYKYRGVIPRAITQVFQEIGSRFEQEFTVKVSYLEIYNELMFDLISPVPTHEQGGNQISIQDDAKGEIHVKGLTLNVVKNEEEALNFLFEGETNRTVSAHQLNKESSRSHCIYTIHLESKSRLESTEKVVFSRLHLVDLAGSERTKKSGAQGINLKEATYINKSLSFLEQVVVSVCDNKREHIPYRQSKLTNFLKNSIGGNCQTIMIANIYPEPDHVEETISTLKFATRMMKVSNEPIVNVQQDPQLLLKKYEKEIRDLKQELAMHDTLANKGRVQYDPYTAEQQYEIQKLAQQFMDGEVEDIEELNSMRQVKELFAQMKNIFRKLEHDAKNIEARSEGLGGQRQPTQLQDIERRKTMMNSDGVGDLDDIGEFGLGIAPRNLKPVNKIELSKKKEEEIARMQADDDNPPLETEPDDEADSKLEMMRLKKQREAKRKPIDRQQAFIEFKNLPDGRQFEDQILNNRQELKDKKVKVKVLTEQCNNTKKEIDTIKAKLDEKAEEKKKNLREDIAGIDDDDGQGGNGEVQQEIIDEEELSYLQKMKEMKKKYRENYDLLKSLRGEVYYVQQSIDSLKQQLVSQFEDWYTLTFDDDETLSQGGQQKSGRTLQQSTKLIQKQNFIEVGDDEQERREGGEDQEGGIDPDALAFIKAKRKVDDLHKAKKQEKKIQ</sequence>
<dbReference type="Pfam" id="PF23735">
    <property type="entry name" value="KIF9"/>
    <property type="match status" value="1"/>
</dbReference>
<proteinExistence type="inferred from homology"/>
<dbReference type="Gene3D" id="3.40.850.10">
    <property type="entry name" value="Kinesin motor domain"/>
    <property type="match status" value="1"/>
</dbReference>
<organism evidence="10 11">
    <name type="scientific">Stylonychia lemnae</name>
    <name type="common">Ciliate</name>
    <dbReference type="NCBI Taxonomy" id="5949"/>
    <lineage>
        <taxon>Eukaryota</taxon>
        <taxon>Sar</taxon>
        <taxon>Alveolata</taxon>
        <taxon>Ciliophora</taxon>
        <taxon>Intramacronucleata</taxon>
        <taxon>Spirotrichea</taxon>
        <taxon>Stichotrichia</taxon>
        <taxon>Sporadotrichida</taxon>
        <taxon>Oxytrichidae</taxon>
        <taxon>Stylonychinae</taxon>
        <taxon>Stylonychia</taxon>
    </lineage>
</organism>
<dbReference type="SUPFAM" id="SSF52540">
    <property type="entry name" value="P-loop containing nucleoside triphosphate hydrolases"/>
    <property type="match status" value="1"/>
</dbReference>
<evidence type="ECO:0000256" key="2">
    <source>
        <dbReference type="ARBA" id="ARBA00022741"/>
    </source>
</evidence>
<evidence type="ECO:0000256" key="7">
    <source>
        <dbReference type="RuleBase" id="RU000394"/>
    </source>
</evidence>
<keyword evidence="5 6" id="KW-0505">Motor protein</keyword>
<dbReference type="GO" id="GO:0007018">
    <property type="term" value="P:microtubule-based movement"/>
    <property type="evidence" value="ECO:0007669"/>
    <property type="project" value="InterPro"/>
</dbReference>
<feature type="region of interest" description="Disordered" evidence="8">
    <location>
        <begin position="590"/>
        <end position="613"/>
    </location>
</feature>
<evidence type="ECO:0000313" key="10">
    <source>
        <dbReference type="EMBL" id="CDW85408.1"/>
    </source>
</evidence>
<dbReference type="PRINTS" id="PR00380">
    <property type="entry name" value="KINESINHEAVY"/>
</dbReference>
<comment type="similarity">
    <text evidence="6 7">Belongs to the TRAFAC class myosin-kinesin ATPase superfamily. Kinesin family.</text>
</comment>
<dbReference type="OMA" id="LMFACIW"/>
<dbReference type="GO" id="GO:0003777">
    <property type="term" value="F:microtubule motor activity"/>
    <property type="evidence" value="ECO:0007669"/>
    <property type="project" value="InterPro"/>
</dbReference>
<evidence type="ECO:0000313" key="11">
    <source>
        <dbReference type="Proteomes" id="UP000039865"/>
    </source>
</evidence>
<keyword evidence="4" id="KW-0175">Coiled coil</keyword>
<dbReference type="GO" id="GO:0005524">
    <property type="term" value="F:ATP binding"/>
    <property type="evidence" value="ECO:0007669"/>
    <property type="project" value="UniProtKB-UniRule"/>
</dbReference>
<dbReference type="PROSITE" id="PS00411">
    <property type="entry name" value="KINESIN_MOTOR_1"/>
    <property type="match status" value="1"/>
</dbReference>
<evidence type="ECO:0000256" key="5">
    <source>
        <dbReference type="ARBA" id="ARBA00023175"/>
    </source>
</evidence>
<protein>
    <recommendedName>
        <fullName evidence="7">Kinesin-like protein</fullName>
    </recommendedName>
</protein>
<dbReference type="InterPro" id="IPR001752">
    <property type="entry name" value="Kinesin_motor_dom"/>
</dbReference>
<keyword evidence="11" id="KW-1185">Reference proteome</keyword>
<evidence type="ECO:0000259" key="9">
    <source>
        <dbReference type="PROSITE" id="PS50067"/>
    </source>
</evidence>
<dbReference type="GO" id="GO:0005874">
    <property type="term" value="C:microtubule"/>
    <property type="evidence" value="ECO:0007669"/>
    <property type="project" value="UniProtKB-KW"/>
</dbReference>
<dbReference type="InterPro" id="IPR027417">
    <property type="entry name" value="P-loop_NTPase"/>
</dbReference>
<dbReference type="Proteomes" id="UP000039865">
    <property type="component" value="Unassembled WGS sequence"/>
</dbReference>
<feature type="binding site" evidence="6">
    <location>
        <begin position="73"/>
        <end position="80"/>
    </location>
    <ligand>
        <name>ATP</name>
        <dbReference type="ChEBI" id="CHEBI:30616"/>
    </ligand>
</feature>